<feature type="transmembrane region" description="Helical" evidence="5">
    <location>
        <begin position="54"/>
        <end position="74"/>
    </location>
</feature>
<evidence type="ECO:0000256" key="1">
    <source>
        <dbReference type="ARBA" id="ARBA00004141"/>
    </source>
</evidence>
<evidence type="ECO:0000313" key="7">
    <source>
        <dbReference type="EMBL" id="UUX59867.1"/>
    </source>
</evidence>
<dbReference type="GO" id="GO:0016020">
    <property type="term" value="C:membrane"/>
    <property type="evidence" value="ECO:0007669"/>
    <property type="project" value="UniProtKB-SubCell"/>
</dbReference>
<dbReference type="InterPro" id="IPR010432">
    <property type="entry name" value="RDD"/>
</dbReference>
<accession>A0AA94XXL3</accession>
<dbReference type="EMBL" id="CP102487">
    <property type="protein sequence ID" value="UUX59867.1"/>
    <property type="molecule type" value="Genomic_DNA"/>
</dbReference>
<sequence>MSTRQPDRPPFRTRIAALLVDYALILGWMALLGGASLILALATGRFYNWLELGAFGAQLLGFAVLVLPVGIYLFSTEASQRQATVGKRLRRLKVIDAVTGGRPARGQVLVRTIIKLLPWELAHFSIWHSAALAAEGAQQWPGWLLAVTVAANLLPVAYILMAGLQRHGRGPHDLAAGTRVVQVEAG</sequence>
<proteinExistence type="predicted"/>
<feature type="transmembrane region" description="Helical" evidence="5">
    <location>
        <begin position="140"/>
        <end position="161"/>
    </location>
</feature>
<dbReference type="RefSeq" id="WP_257746042.1">
    <property type="nucleotide sequence ID" value="NZ_CP102487.1"/>
</dbReference>
<dbReference type="Proteomes" id="UP001060018">
    <property type="component" value="Chromosome"/>
</dbReference>
<feature type="domain" description="RDD" evidence="6">
    <location>
        <begin position="9"/>
        <end position="177"/>
    </location>
</feature>
<organism evidence="7 8">
    <name type="scientific">Glutamicibacter halophytocola</name>
    <dbReference type="NCBI Taxonomy" id="1933880"/>
    <lineage>
        <taxon>Bacteria</taxon>
        <taxon>Bacillati</taxon>
        <taxon>Actinomycetota</taxon>
        <taxon>Actinomycetes</taxon>
        <taxon>Micrococcales</taxon>
        <taxon>Micrococcaceae</taxon>
        <taxon>Glutamicibacter</taxon>
    </lineage>
</organism>
<keyword evidence="2 5" id="KW-0812">Transmembrane</keyword>
<evidence type="ECO:0000313" key="8">
    <source>
        <dbReference type="Proteomes" id="UP001060018"/>
    </source>
</evidence>
<name>A0AA94XXL3_9MICC</name>
<evidence type="ECO:0000256" key="3">
    <source>
        <dbReference type="ARBA" id="ARBA00022989"/>
    </source>
</evidence>
<evidence type="ECO:0000256" key="2">
    <source>
        <dbReference type="ARBA" id="ARBA00022692"/>
    </source>
</evidence>
<comment type="subcellular location">
    <subcellularLocation>
        <location evidence="1">Membrane</location>
        <topology evidence="1">Multi-pass membrane protein</topology>
    </subcellularLocation>
</comment>
<keyword evidence="4 5" id="KW-0472">Membrane</keyword>
<dbReference type="Pfam" id="PF06271">
    <property type="entry name" value="RDD"/>
    <property type="match status" value="1"/>
</dbReference>
<keyword evidence="3 5" id="KW-1133">Transmembrane helix</keyword>
<protein>
    <submittedName>
        <fullName evidence="7">RDD family protein</fullName>
    </submittedName>
</protein>
<feature type="transmembrane region" description="Helical" evidence="5">
    <location>
        <begin position="20"/>
        <end position="42"/>
    </location>
</feature>
<dbReference type="AlphaFoldDB" id="A0AA94XXL3"/>
<evidence type="ECO:0000256" key="4">
    <source>
        <dbReference type="ARBA" id="ARBA00023136"/>
    </source>
</evidence>
<evidence type="ECO:0000256" key="5">
    <source>
        <dbReference type="SAM" id="Phobius"/>
    </source>
</evidence>
<evidence type="ECO:0000259" key="6">
    <source>
        <dbReference type="Pfam" id="PF06271"/>
    </source>
</evidence>
<gene>
    <name evidence="7" type="ORF">NUH22_04385</name>
</gene>
<reference evidence="7" key="1">
    <citation type="journal article" date="2022" name="Pest Manag. Sci.">
        <title>Glutamicibacter halophytocola-mediated host fitness of potato tuber moth on Solanaceae crops.</title>
        <authorList>
            <person name="Wang W."/>
            <person name="Xiao G."/>
            <person name="Du G."/>
            <person name="Chang L."/>
            <person name="Yang Y."/>
            <person name="Ye J."/>
            <person name="Chen B."/>
        </authorList>
    </citation>
    <scope>NUCLEOTIDE SEQUENCE</scope>
    <source>
        <strain evidence="7">S2</strain>
    </source>
</reference>